<keyword evidence="1" id="KW-0472">Membrane</keyword>
<keyword evidence="4" id="KW-1185">Reference proteome</keyword>
<organism evidence="3 4">
    <name type="scientific">Pseudoalteromonas denitrificans DSM 6059</name>
    <dbReference type="NCBI Taxonomy" id="1123010"/>
    <lineage>
        <taxon>Bacteria</taxon>
        <taxon>Pseudomonadati</taxon>
        <taxon>Pseudomonadota</taxon>
        <taxon>Gammaproteobacteria</taxon>
        <taxon>Alteromonadales</taxon>
        <taxon>Pseudoalteromonadaceae</taxon>
        <taxon>Pseudoalteromonas</taxon>
    </lineage>
</organism>
<dbReference type="Pfam" id="PF14326">
    <property type="entry name" value="DUF4384"/>
    <property type="match status" value="1"/>
</dbReference>
<keyword evidence="1" id="KW-1133">Transmembrane helix</keyword>
<dbReference type="Proteomes" id="UP000198862">
    <property type="component" value="Unassembled WGS sequence"/>
</dbReference>
<dbReference type="AlphaFoldDB" id="A0A1I1LQL6"/>
<dbReference type="OrthoDB" id="6400921at2"/>
<keyword evidence="1" id="KW-0812">Transmembrane</keyword>
<evidence type="ECO:0000313" key="3">
    <source>
        <dbReference type="EMBL" id="SFC75309.1"/>
    </source>
</evidence>
<gene>
    <name evidence="3" type="ORF">SAMN02745724_02461</name>
</gene>
<proteinExistence type="predicted"/>
<evidence type="ECO:0000256" key="1">
    <source>
        <dbReference type="SAM" id="Phobius"/>
    </source>
</evidence>
<sequence length="300" mass="33933">MRPQIFILKKELNFFLIRLNCLCMLVLFFLSVEVMSAQSSITKAQGEACKTAKHTKLQIESQALLNAKRQAVEFAKTYVKVQTQVTNFELEKDIIKSFSEAEVKVLSVNNKTWDDKQRCYSISIMAEIFPVLLSQGQGDLLMTNPTAPLTVKVWTDQAQYHLGQYMKIYIKGNKPFYGRLTYKDASGNLLQILPNVNRSSHHFNGSVTYQVPDIKDNFELLVEPPLGLEKLTLYASTAPLGKIEKQDIGGIYKISQSPEQVGFKTRGIRLITSNNNNKTGKANIVAEFDEAWVKTEIIKN</sequence>
<dbReference type="PANTHER" id="PTHR36194:SF1">
    <property type="entry name" value="S-LAYER-LIKE PROTEIN"/>
    <property type="match status" value="1"/>
</dbReference>
<feature type="transmembrane region" description="Helical" evidence="1">
    <location>
        <begin position="12"/>
        <end position="32"/>
    </location>
</feature>
<dbReference type="STRING" id="1123010.SAMN02745724_02461"/>
<feature type="domain" description="DUF4384" evidence="2">
    <location>
        <begin position="159"/>
        <end position="239"/>
    </location>
</feature>
<dbReference type="EMBL" id="FOLO01000017">
    <property type="protein sequence ID" value="SFC75309.1"/>
    <property type="molecule type" value="Genomic_DNA"/>
</dbReference>
<dbReference type="InterPro" id="IPR025493">
    <property type="entry name" value="DUF4384"/>
</dbReference>
<protein>
    <recommendedName>
        <fullName evidence="2">DUF4384 domain-containing protein</fullName>
    </recommendedName>
</protein>
<reference evidence="3 4" key="1">
    <citation type="submission" date="2016-10" db="EMBL/GenBank/DDBJ databases">
        <authorList>
            <person name="de Groot N.N."/>
        </authorList>
    </citation>
    <scope>NUCLEOTIDE SEQUENCE [LARGE SCALE GENOMIC DNA]</scope>
    <source>
        <strain evidence="3 4">DSM 6059</strain>
    </source>
</reference>
<evidence type="ECO:0000313" key="4">
    <source>
        <dbReference type="Proteomes" id="UP000198862"/>
    </source>
</evidence>
<dbReference type="PANTHER" id="PTHR36194">
    <property type="entry name" value="S-LAYER-LIKE PROTEIN"/>
    <property type="match status" value="1"/>
</dbReference>
<accession>A0A1I1LQL6</accession>
<name>A0A1I1LQL6_9GAMM</name>
<evidence type="ECO:0000259" key="2">
    <source>
        <dbReference type="Pfam" id="PF14326"/>
    </source>
</evidence>